<keyword evidence="5" id="KW-1185">Reference proteome</keyword>
<feature type="region of interest" description="Disordered" evidence="2">
    <location>
        <begin position="1"/>
        <end position="30"/>
    </location>
</feature>
<organism evidence="4 5">
    <name type="scientific">Chlorella vulgaris</name>
    <name type="common">Green alga</name>
    <dbReference type="NCBI Taxonomy" id="3077"/>
    <lineage>
        <taxon>Eukaryota</taxon>
        <taxon>Viridiplantae</taxon>
        <taxon>Chlorophyta</taxon>
        <taxon>core chlorophytes</taxon>
        <taxon>Trebouxiophyceae</taxon>
        <taxon>Chlorellales</taxon>
        <taxon>Chlorellaceae</taxon>
        <taxon>Chlorella clade</taxon>
        <taxon>Chlorella</taxon>
    </lineage>
</organism>
<comment type="caution">
    <text evidence="4">The sequence shown here is derived from an EMBL/GenBank/DDBJ whole genome shotgun (WGS) entry which is preliminary data.</text>
</comment>
<dbReference type="Gene3D" id="1.10.720.30">
    <property type="entry name" value="SAP domain"/>
    <property type="match status" value="1"/>
</dbReference>
<feature type="domain" description="SAP" evidence="3">
    <location>
        <begin position="496"/>
        <end position="530"/>
    </location>
</feature>
<dbReference type="InterPro" id="IPR003034">
    <property type="entry name" value="SAP_dom"/>
</dbReference>
<evidence type="ECO:0000256" key="2">
    <source>
        <dbReference type="SAM" id="MobiDB-lite"/>
    </source>
</evidence>
<evidence type="ECO:0000256" key="1">
    <source>
        <dbReference type="ARBA" id="ARBA00022737"/>
    </source>
</evidence>
<evidence type="ECO:0000313" key="5">
    <source>
        <dbReference type="Proteomes" id="UP001055712"/>
    </source>
</evidence>
<sequence>MQAGLLVGRAPAVSRPPAAPRKVVPRAPQVAARTADGVSWLSQQAADVQSQTAAEEAAAAAEAAAAEADARDDSKAHSVGLGLHIRGRAMFQEGATDENDPARLPFHKLLSRAAMMGTHSTAEAVLEDMANAGLIPGPRAYHALVYSYAKSGDDGNALAAIRKCWDAGITPLPETYAAVVAVHVAAGNLVTAEAVYASNRRAGVDCTKSWSQLVTAFFKDEQPERATELLSQGEAEGMQPSETMYQYLMLHMCSQGLDAAMNLIPALEKHGFGGSLPIMQPLIREIAASGDPEVAYEYLSKLALPVSSELTSLCCVVLEGLLRACQTLPEVVKQVDRIKALMRGANYGEAFYLAQLETTLRLREARASMQVFRNLVRRDDNAIRSLGENLLGQLLIQLSHSCLPAELYEVLAVMSRKGLGLPTAAMAPDDNGCTVLGAWVKQRLDRAAYEHPEAGVEENQAAEQPAAVGTAAPTDEPLVDPLLLCVVDAEGNTMPVSRMNVKELRAELVARRAPMSGNKKELSKRVQKLRLMDGTRGAASTSLQRSREDMKGSSSSKARTTVTLTYYKNGRVVDERRESELLEEALLHDEVEGGQEELMEAQEWDLMEEDGPSQRAGKEEDEEEAFEDEDDMALDGSGASAEPQPTYILARSLPMPSPLAGPHEAAAIVLGVVKDLHTQPSDADLQAVFSYVLLRQNVPAAVLLAAALDCLPEPAEGAEQLRSELATLCASRDVDVSAAIVSILQNEDTTVEVVTATHIELEELLAEVGMD</sequence>
<feature type="compositionally biased region" description="Acidic residues" evidence="2">
    <location>
        <begin position="619"/>
        <end position="633"/>
    </location>
</feature>
<proteinExistence type="predicted"/>
<reference evidence="4" key="1">
    <citation type="journal article" date="2019" name="Plant J.">
        <title>Chlorella vulgaris genome assembly and annotation reveals the molecular basis for metabolic acclimation to high light conditions.</title>
        <authorList>
            <person name="Cecchin M."/>
            <person name="Marcolungo L."/>
            <person name="Rossato M."/>
            <person name="Girolomoni L."/>
            <person name="Cosentino E."/>
            <person name="Cuine S."/>
            <person name="Li-Beisson Y."/>
            <person name="Delledonne M."/>
            <person name="Ballottari M."/>
        </authorList>
    </citation>
    <scope>NUCLEOTIDE SEQUENCE</scope>
    <source>
        <strain evidence="4">211/11P</strain>
    </source>
</reference>
<keyword evidence="1" id="KW-0677">Repeat</keyword>
<feature type="region of interest" description="Disordered" evidence="2">
    <location>
        <begin position="533"/>
        <end position="557"/>
    </location>
</feature>
<feature type="region of interest" description="Disordered" evidence="2">
    <location>
        <begin position="608"/>
        <end position="641"/>
    </location>
</feature>
<dbReference type="Gene3D" id="1.25.40.10">
    <property type="entry name" value="Tetratricopeptide repeat domain"/>
    <property type="match status" value="2"/>
</dbReference>
<dbReference type="PANTHER" id="PTHR47447:SF25">
    <property type="entry name" value="SAP DOMAIN-CONTAINING PROTEIN"/>
    <property type="match status" value="1"/>
</dbReference>
<gene>
    <name evidence="4" type="ORF">D9Q98_001690</name>
</gene>
<feature type="compositionally biased region" description="Low complexity" evidence="2">
    <location>
        <begin position="7"/>
        <end position="30"/>
    </location>
</feature>
<name>A0A9D4Z012_CHLVU</name>
<dbReference type="AlphaFoldDB" id="A0A9D4Z012"/>
<accession>A0A9D4Z012</accession>
<protein>
    <recommendedName>
        <fullName evidence="3">SAP domain-containing protein</fullName>
    </recommendedName>
</protein>
<dbReference type="OrthoDB" id="514979at2759"/>
<dbReference type="Proteomes" id="UP001055712">
    <property type="component" value="Unassembled WGS sequence"/>
</dbReference>
<reference evidence="4" key="2">
    <citation type="submission" date="2020-11" db="EMBL/GenBank/DDBJ databases">
        <authorList>
            <person name="Cecchin M."/>
            <person name="Marcolungo L."/>
            <person name="Rossato M."/>
            <person name="Girolomoni L."/>
            <person name="Cosentino E."/>
            <person name="Cuine S."/>
            <person name="Li-Beisson Y."/>
            <person name="Delledonne M."/>
            <person name="Ballottari M."/>
        </authorList>
    </citation>
    <scope>NUCLEOTIDE SEQUENCE</scope>
    <source>
        <strain evidence="4">211/11P</strain>
        <tissue evidence="4">Whole cell</tissue>
    </source>
</reference>
<dbReference type="PANTHER" id="PTHR47447">
    <property type="entry name" value="OS03G0856100 PROTEIN"/>
    <property type="match status" value="1"/>
</dbReference>
<dbReference type="InterPro" id="IPR036361">
    <property type="entry name" value="SAP_dom_sf"/>
</dbReference>
<dbReference type="EMBL" id="SIDB01000002">
    <property type="protein sequence ID" value="KAI3435631.1"/>
    <property type="molecule type" value="Genomic_DNA"/>
</dbReference>
<evidence type="ECO:0000313" key="4">
    <source>
        <dbReference type="EMBL" id="KAI3435631.1"/>
    </source>
</evidence>
<dbReference type="InterPro" id="IPR011990">
    <property type="entry name" value="TPR-like_helical_dom_sf"/>
</dbReference>
<dbReference type="SMART" id="SM00513">
    <property type="entry name" value="SAP"/>
    <property type="match status" value="1"/>
</dbReference>
<dbReference type="SUPFAM" id="SSF68906">
    <property type="entry name" value="SAP domain"/>
    <property type="match status" value="1"/>
</dbReference>
<evidence type="ECO:0000259" key="3">
    <source>
        <dbReference type="SMART" id="SM00513"/>
    </source>
</evidence>